<comment type="caution">
    <text evidence="1">The sequence shown here is derived from an EMBL/GenBank/DDBJ whole genome shotgun (WGS) entry which is preliminary data.</text>
</comment>
<dbReference type="InterPro" id="IPR011010">
    <property type="entry name" value="DNA_brk_join_enz"/>
</dbReference>
<dbReference type="Proteomes" id="UP000619486">
    <property type="component" value="Unassembled WGS sequence"/>
</dbReference>
<dbReference type="RefSeq" id="WP_229833159.1">
    <property type="nucleotide sequence ID" value="NZ_BMQQ01000018.1"/>
</dbReference>
<evidence type="ECO:0000313" key="2">
    <source>
        <dbReference type="Proteomes" id="UP000619486"/>
    </source>
</evidence>
<evidence type="ECO:0000313" key="1">
    <source>
        <dbReference type="EMBL" id="GGT46689.1"/>
    </source>
</evidence>
<protein>
    <recommendedName>
        <fullName evidence="3">Integrase</fullName>
    </recommendedName>
</protein>
<dbReference type="GO" id="GO:0003677">
    <property type="term" value="F:DNA binding"/>
    <property type="evidence" value="ECO:0007669"/>
    <property type="project" value="InterPro"/>
</dbReference>
<organism evidence="1 2">
    <name type="scientific">Streptomyces purpureus</name>
    <dbReference type="NCBI Taxonomy" id="1951"/>
    <lineage>
        <taxon>Bacteria</taxon>
        <taxon>Bacillati</taxon>
        <taxon>Actinomycetota</taxon>
        <taxon>Actinomycetes</taxon>
        <taxon>Kitasatosporales</taxon>
        <taxon>Streptomycetaceae</taxon>
        <taxon>Streptomyces</taxon>
    </lineage>
</organism>
<dbReference type="EMBL" id="BMQQ01000018">
    <property type="protein sequence ID" value="GGT46689.1"/>
    <property type="molecule type" value="Genomic_DNA"/>
</dbReference>
<sequence>MVLDPVTSAKITRYRPESVPPVWAEVAPLVRSVVAAAVTAVPYDVECLLHVVGRLALWAEASGIERSADAWLRNEVIDAFVLSRAGEIETSSVRTYRTWLLRVRDALAWSERGEAPPVRMHAEASPYQPYTAAELAGLRHWATHLSRQQRTDALVLLGLGAGLGLKPKEVAASRGTDLRRPSTDGPLLHKGVERLVPLVARAAWDPVLGELAESAGGGYLFRPGRTVEYAKNLIGSWSLIHRPPRDLPAVSVGRLRATWIVELMRAHIDHHLIAQAAGLASAASLARWQHLVPPVDEVTAARLLRGPEGR</sequence>
<name>A0A918HB22_9ACTN</name>
<dbReference type="SUPFAM" id="SSF56349">
    <property type="entry name" value="DNA breaking-rejoining enzymes"/>
    <property type="match status" value="1"/>
</dbReference>
<reference evidence="1" key="2">
    <citation type="submission" date="2020-09" db="EMBL/GenBank/DDBJ databases">
        <authorList>
            <person name="Sun Q."/>
            <person name="Ohkuma M."/>
        </authorList>
    </citation>
    <scope>NUCLEOTIDE SEQUENCE</scope>
    <source>
        <strain evidence="1">JCM 3172</strain>
    </source>
</reference>
<evidence type="ECO:0008006" key="3">
    <source>
        <dbReference type="Google" id="ProtNLM"/>
    </source>
</evidence>
<reference evidence="1" key="1">
    <citation type="journal article" date="2014" name="Int. J. Syst. Evol. Microbiol.">
        <title>Complete genome sequence of Corynebacterium casei LMG S-19264T (=DSM 44701T), isolated from a smear-ripened cheese.</title>
        <authorList>
            <consortium name="US DOE Joint Genome Institute (JGI-PGF)"/>
            <person name="Walter F."/>
            <person name="Albersmeier A."/>
            <person name="Kalinowski J."/>
            <person name="Ruckert C."/>
        </authorList>
    </citation>
    <scope>NUCLEOTIDE SEQUENCE</scope>
    <source>
        <strain evidence="1">JCM 3172</strain>
    </source>
</reference>
<keyword evidence="2" id="KW-1185">Reference proteome</keyword>
<gene>
    <name evidence="1" type="ORF">GCM10014713_45900</name>
</gene>
<accession>A0A918HB22</accession>
<proteinExistence type="predicted"/>
<dbReference type="AlphaFoldDB" id="A0A918HB22"/>